<dbReference type="EMBL" id="LR590484">
    <property type="protein sequence ID" value="VTR49466.1"/>
    <property type="molecule type" value="Genomic_DNA"/>
</dbReference>
<sequence>MKKLAIAKQICTLSIVGLMLFSCSKNDSDNPLEPIKDGKRLSKIETDVDNYMEFKYTNGALTELVDVSGGELSRSTITYHNNRPVEVRHSDGKIKFVYEDDRLVKEELYATDAQTANAYNQYVYQGKQVKEVTGYGLLESEVPYFKRKMFYNPNGEVERVEIYTVNDEDELELSIKTSYEYDNKTNPYATSAGNYLALFTQTYSRHNVVKETTVDETGELHQVITTSYTYDKDGYPLTAIEKTVNNGGDPVTVNKKFIYVP</sequence>
<dbReference type="RefSeq" id="WP_028070899.1">
    <property type="nucleotide sequence ID" value="NZ_CP141191.1"/>
</dbReference>
<evidence type="ECO:0008006" key="3">
    <source>
        <dbReference type="Google" id="ProtNLM"/>
    </source>
</evidence>
<dbReference type="Proteomes" id="UP000308196">
    <property type="component" value="Chromosome"/>
</dbReference>
<dbReference type="KEGG" id="stha:NCTC11429_03891"/>
<accession>A0A4U9VQ42</accession>
<gene>
    <name evidence="1" type="ORF">NCTC11429_03891</name>
</gene>
<proteinExistence type="predicted"/>
<organism evidence="1 2">
    <name type="scientific">Sphingobacterium thalpophilum</name>
    <dbReference type="NCBI Taxonomy" id="259"/>
    <lineage>
        <taxon>Bacteria</taxon>
        <taxon>Pseudomonadati</taxon>
        <taxon>Bacteroidota</taxon>
        <taxon>Sphingobacteriia</taxon>
        <taxon>Sphingobacteriales</taxon>
        <taxon>Sphingobacteriaceae</taxon>
        <taxon>Sphingobacterium</taxon>
    </lineage>
</organism>
<dbReference type="GeneID" id="78464520"/>
<protein>
    <recommendedName>
        <fullName evidence="3">DUF4595 domain-containing protein</fullName>
    </recommendedName>
</protein>
<evidence type="ECO:0000313" key="2">
    <source>
        <dbReference type="Proteomes" id="UP000308196"/>
    </source>
</evidence>
<dbReference type="AlphaFoldDB" id="A0A4U9VQ42"/>
<evidence type="ECO:0000313" key="1">
    <source>
        <dbReference type="EMBL" id="VTR49466.1"/>
    </source>
</evidence>
<dbReference type="PROSITE" id="PS51257">
    <property type="entry name" value="PROKAR_LIPOPROTEIN"/>
    <property type="match status" value="1"/>
</dbReference>
<reference evidence="1 2" key="1">
    <citation type="submission" date="2019-05" db="EMBL/GenBank/DDBJ databases">
        <authorList>
            <consortium name="Pathogen Informatics"/>
        </authorList>
    </citation>
    <scope>NUCLEOTIDE SEQUENCE [LARGE SCALE GENOMIC DNA]</scope>
    <source>
        <strain evidence="1 2">NCTC11429</strain>
    </source>
</reference>
<name>A0A4U9VQ42_9SPHI</name>